<dbReference type="AlphaFoldDB" id="A0A8S9UZM4"/>
<evidence type="ECO:0000313" key="2">
    <source>
        <dbReference type="EMBL" id="KAF4143578.1"/>
    </source>
</evidence>
<feature type="non-terminal residue" evidence="2">
    <location>
        <position position="1"/>
    </location>
</feature>
<feature type="non-terminal residue" evidence="2">
    <location>
        <position position="187"/>
    </location>
</feature>
<feature type="compositionally biased region" description="Basic and acidic residues" evidence="1">
    <location>
        <begin position="1"/>
        <end position="15"/>
    </location>
</feature>
<accession>A0A8S9UZM4</accession>
<proteinExistence type="predicted"/>
<evidence type="ECO:0000313" key="3">
    <source>
        <dbReference type="Proteomes" id="UP000704712"/>
    </source>
</evidence>
<reference evidence="2" key="1">
    <citation type="submission" date="2020-03" db="EMBL/GenBank/DDBJ databases">
        <title>Hybrid Assembly of Korean Phytophthora infestans isolates.</title>
        <authorList>
            <person name="Prokchorchik M."/>
            <person name="Lee Y."/>
            <person name="Seo J."/>
            <person name="Cho J.-H."/>
            <person name="Park Y.-E."/>
            <person name="Jang D.-C."/>
            <person name="Im J.-S."/>
            <person name="Choi J.-G."/>
            <person name="Park H.-J."/>
            <person name="Lee G.-B."/>
            <person name="Lee Y.-G."/>
            <person name="Hong S.-Y."/>
            <person name="Cho K."/>
            <person name="Sohn K.H."/>
        </authorList>
    </citation>
    <scope>NUCLEOTIDE SEQUENCE</scope>
    <source>
        <strain evidence="2">KR_2_A2</strain>
    </source>
</reference>
<organism evidence="2 3">
    <name type="scientific">Phytophthora infestans</name>
    <name type="common">Potato late blight agent</name>
    <name type="synonym">Botrytis infestans</name>
    <dbReference type="NCBI Taxonomy" id="4787"/>
    <lineage>
        <taxon>Eukaryota</taxon>
        <taxon>Sar</taxon>
        <taxon>Stramenopiles</taxon>
        <taxon>Oomycota</taxon>
        <taxon>Peronosporomycetes</taxon>
        <taxon>Peronosporales</taxon>
        <taxon>Peronosporaceae</taxon>
        <taxon>Phytophthora</taxon>
    </lineage>
</organism>
<name>A0A8S9UZM4_PHYIN</name>
<dbReference type="Proteomes" id="UP000704712">
    <property type="component" value="Unassembled WGS sequence"/>
</dbReference>
<protein>
    <submittedName>
        <fullName evidence="2">Uncharacterized protein</fullName>
    </submittedName>
</protein>
<feature type="region of interest" description="Disordered" evidence="1">
    <location>
        <begin position="168"/>
        <end position="187"/>
    </location>
</feature>
<comment type="caution">
    <text evidence="2">The sequence shown here is derived from an EMBL/GenBank/DDBJ whole genome shotgun (WGS) entry which is preliminary data.</text>
</comment>
<evidence type="ECO:0000256" key="1">
    <source>
        <dbReference type="SAM" id="MobiDB-lite"/>
    </source>
</evidence>
<sequence>AKKSERARVADEEIRGGQAREQALAKLQKRQPIAAEKGKRTPKPAAKTQKRSKTTSPQTADDGVNDQDPSVDSDPYVFESKLYIQLVPVLTMWYIMCCRYLSPGNSPQIENAPLSSSCVARSLSMDVGEADINNTAVDTVRVFHVSDEDALKSDEEERNNSEDWYTELVEGNTGEDTLIGEAGDGVE</sequence>
<gene>
    <name evidence="2" type="ORF">GN958_ATG07311</name>
</gene>
<feature type="region of interest" description="Disordered" evidence="1">
    <location>
        <begin position="1"/>
        <end position="72"/>
    </location>
</feature>
<dbReference type="EMBL" id="JAACNO010001006">
    <property type="protein sequence ID" value="KAF4143578.1"/>
    <property type="molecule type" value="Genomic_DNA"/>
</dbReference>